<name>A0AAV9JB58_9PEZI</name>
<dbReference type="GO" id="GO:0009277">
    <property type="term" value="C:fungal-type cell wall"/>
    <property type="evidence" value="ECO:0007669"/>
    <property type="project" value="TreeGrafter"/>
</dbReference>
<evidence type="ECO:0000313" key="16">
    <source>
        <dbReference type="EMBL" id="KAK4542392.1"/>
    </source>
</evidence>
<comment type="catalytic activity">
    <reaction evidence="1">
        <text>Random endo-hydrolysis of N-acetyl-beta-D-glucosaminide (1-&gt;4)-beta-linkages in chitin and chitodextrins.</text>
        <dbReference type="EC" id="3.2.1.14"/>
    </reaction>
</comment>
<organism evidence="16 17">
    <name type="scientific">Oleoguttula mirabilis</name>
    <dbReference type="NCBI Taxonomy" id="1507867"/>
    <lineage>
        <taxon>Eukaryota</taxon>
        <taxon>Fungi</taxon>
        <taxon>Dikarya</taxon>
        <taxon>Ascomycota</taxon>
        <taxon>Pezizomycotina</taxon>
        <taxon>Dothideomycetes</taxon>
        <taxon>Dothideomycetidae</taxon>
        <taxon>Mycosphaerellales</taxon>
        <taxon>Teratosphaeriaceae</taxon>
        <taxon>Oleoguttula</taxon>
    </lineage>
</organism>
<reference evidence="16 17" key="1">
    <citation type="submission" date="2021-11" db="EMBL/GenBank/DDBJ databases">
        <title>Black yeast isolated from Biological Soil Crust.</title>
        <authorList>
            <person name="Kurbessoian T."/>
        </authorList>
    </citation>
    <scope>NUCLEOTIDE SEQUENCE [LARGE SCALE GENOMIC DNA]</scope>
    <source>
        <strain evidence="16 17">CCFEE 5522</strain>
    </source>
</reference>
<dbReference type="Gene3D" id="2.60.120.200">
    <property type="match status" value="1"/>
</dbReference>
<gene>
    <name evidence="16" type="ORF">LTR36_006849</name>
</gene>
<evidence type="ECO:0000256" key="14">
    <source>
        <dbReference type="SAM" id="SignalP"/>
    </source>
</evidence>
<dbReference type="Pfam" id="PF00722">
    <property type="entry name" value="Glyco_hydro_16"/>
    <property type="match status" value="1"/>
</dbReference>
<sequence>MSCLILLPVALLVASVAAQTSTDCNPLNATCPIDAALGTTYNSTFSASTTELNTDLWNVTAGGEAIQFSDNGAALVISASGDSVTAQSTFYMNFGTVEIIMQAAAGQGIISTFNLLSDDLDEIDLEIMGGNESYVESNWYGHGNTSQFNAKYHACDGPQLKTHNYTINWTKEQLEWIIDGTVARTVPYAASGLYPQTPSMLKFGIWAGGDSSEPNGTIEWAGGLTDWSKGPFTMIVQSIKITDASTNTTSYAYGDQTGDYSSITSVSGESEAYKQLNKQSTVESVAKKWSSLSTGAKIGIASAVGGTLLIAFIGLTTFCIIQRRRGKRERAAADQQWDENTAELMAYRNRMAKGEFAVSSMGHGEKF</sequence>
<accession>A0AAV9JB58</accession>
<keyword evidence="13" id="KW-0812">Transmembrane</keyword>
<evidence type="ECO:0000256" key="9">
    <source>
        <dbReference type="ARBA" id="ARBA00023180"/>
    </source>
</evidence>
<keyword evidence="10" id="KW-0326">Glycosidase</keyword>
<dbReference type="GO" id="GO:0031505">
    <property type="term" value="P:fungal-type cell wall organization"/>
    <property type="evidence" value="ECO:0007669"/>
    <property type="project" value="TreeGrafter"/>
</dbReference>
<keyword evidence="7" id="KW-0378">Hydrolase</keyword>
<evidence type="ECO:0000256" key="3">
    <source>
        <dbReference type="ARBA" id="ARBA00012729"/>
    </source>
</evidence>
<keyword evidence="6 14" id="KW-0732">Signal</keyword>
<dbReference type="SUPFAM" id="SSF49899">
    <property type="entry name" value="Concanavalin A-like lectins/glucanases"/>
    <property type="match status" value="1"/>
</dbReference>
<dbReference type="GO" id="GO:0016757">
    <property type="term" value="F:glycosyltransferase activity"/>
    <property type="evidence" value="ECO:0007669"/>
    <property type="project" value="UniProtKB-KW"/>
</dbReference>
<dbReference type="EMBL" id="JAVFHQ010000042">
    <property type="protein sequence ID" value="KAK4542392.1"/>
    <property type="molecule type" value="Genomic_DNA"/>
</dbReference>
<feature type="transmembrane region" description="Helical" evidence="13">
    <location>
        <begin position="298"/>
        <end position="321"/>
    </location>
</feature>
<evidence type="ECO:0000256" key="5">
    <source>
        <dbReference type="ARBA" id="ARBA00022679"/>
    </source>
</evidence>
<dbReference type="PROSITE" id="PS51762">
    <property type="entry name" value="GH16_2"/>
    <property type="match status" value="1"/>
</dbReference>
<comment type="subcellular location">
    <subcellularLocation>
        <location evidence="2">Membrane</location>
    </subcellularLocation>
</comment>
<evidence type="ECO:0000259" key="15">
    <source>
        <dbReference type="PROSITE" id="PS51762"/>
    </source>
</evidence>
<keyword evidence="11" id="KW-0961">Cell wall biogenesis/degradation</keyword>
<evidence type="ECO:0000256" key="10">
    <source>
        <dbReference type="ARBA" id="ARBA00023295"/>
    </source>
</evidence>
<dbReference type="InterPro" id="IPR000757">
    <property type="entry name" value="Beta-glucanase-like"/>
</dbReference>
<keyword evidence="4" id="KW-0328">Glycosyltransferase</keyword>
<evidence type="ECO:0000256" key="1">
    <source>
        <dbReference type="ARBA" id="ARBA00000822"/>
    </source>
</evidence>
<evidence type="ECO:0000313" key="17">
    <source>
        <dbReference type="Proteomes" id="UP001324427"/>
    </source>
</evidence>
<feature type="domain" description="GH16" evidence="15">
    <location>
        <begin position="43"/>
        <end position="236"/>
    </location>
</feature>
<keyword evidence="13" id="KW-1133">Transmembrane helix</keyword>
<protein>
    <recommendedName>
        <fullName evidence="3">chitinase</fullName>
        <ecNumber evidence="3">3.2.1.14</ecNumber>
    </recommendedName>
</protein>
<evidence type="ECO:0000256" key="8">
    <source>
        <dbReference type="ARBA" id="ARBA00023136"/>
    </source>
</evidence>
<proteinExistence type="inferred from homology"/>
<dbReference type="GO" id="GO:0005975">
    <property type="term" value="P:carbohydrate metabolic process"/>
    <property type="evidence" value="ECO:0007669"/>
    <property type="project" value="InterPro"/>
</dbReference>
<evidence type="ECO:0000256" key="7">
    <source>
        <dbReference type="ARBA" id="ARBA00022801"/>
    </source>
</evidence>
<evidence type="ECO:0000256" key="2">
    <source>
        <dbReference type="ARBA" id="ARBA00004370"/>
    </source>
</evidence>
<dbReference type="InterPro" id="IPR013320">
    <property type="entry name" value="ConA-like_dom_sf"/>
</dbReference>
<keyword evidence="17" id="KW-1185">Reference proteome</keyword>
<evidence type="ECO:0000256" key="6">
    <source>
        <dbReference type="ARBA" id="ARBA00022729"/>
    </source>
</evidence>
<keyword evidence="9" id="KW-0325">Glycoprotein</keyword>
<dbReference type="PANTHER" id="PTHR10963:SF27">
    <property type="entry name" value="GLYCOSIDASE-RELATED"/>
    <property type="match status" value="1"/>
</dbReference>
<keyword evidence="8 13" id="KW-0472">Membrane</keyword>
<dbReference type="Proteomes" id="UP001324427">
    <property type="component" value="Unassembled WGS sequence"/>
</dbReference>
<feature type="chain" id="PRO_5043597460" description="chitinase" evidence="14">
    <location>
        <begin position="19"/>
        <end position="367"/>
    </location>
</feature>
<evidence type="ECO:0000256" key="11">
    <source>
        <dbReference type="ARBA" id="ARBA00023316"/>
    </source>
</evidence>
<dbReference type="GO" id="GO:0016020">
    <property type="term" value="C:membrane"/>
    <property type="evidence" value="ECO:0007669"/>
    <property type="project" value="UniProtKB-SubCell"/>
</dbReference>
<keyword evidence="5" id="KW-0808">Transferase</keyword>
<dbReference type="GO" id="GO:0008843">
    <property type="term" value="F:endochitinase activity"/>
    <property type="evidence" value="ECO:0007669"/>
    <property type="project" value="UniProtKB-EC"/>
</dbReference>
<dbReference type="InterPro" id="IPR050546">
    <property type="entry name" value="Glycosyl_Hydrlase_16"/>
</dbReference>
<dbReference type="EC" id="3.2.1.14" evidence="3"/>
<feature type="signal peptide" evidence="14">
    <location>
        <begin position="1"/>
        <end position="18"/>
    </location>
</feature>
<dbReference type="PANTHER" id="PTHR10963">
    <property type="entry name" value="GLYCOSYL HYDROLASE-RELATED"/>
    <property type="match status" value="1"/>
</dbReference>
<comment type="caution">
    <text evidence="16">The sequence shown here is derived from an EMBL/GenBank/DDBJ whole genome shotgun (WGS) entry which is preliminary data.</text>
</comment>
<evidence type="ECO:0000256" key="12">
    <source>
        <dbReference type="ARBA" id="ARBA00038074"/>
    </source>
</evidence>
<evidence type="ECO:0000256" key="13">
    <source>
        <dbReference type="SAM" id="Phobius"/>
    </source>
</evidence>
<evidence type="ECO:0000256" key="4">
    <source>
        <dbReference type="ARBA" id="ARBA00022676"/>
    </source>
</evidence>
<comment type="similarity">
    <text evidence="12">Belongs to the glycosyl hydrolase 16 family. CRH1 subfamily.</text>
</comment>
<dbReference type="AlphaFoldDB" id="A0AAV9JB58"/>